<evidence type="ECO:0000313" key="2">
    <source>
        <dbReference type="EMBL" id="RPD53090.1"/>
    </source>
</evidence>
<dbReference type="Pfam" id="PF20151">
    <property type="entry name" value="DUF6533"/>
    <property type="match status" value="1"/>
</dbReference>
<gene>
    <name evidence="2" type="ORF">L227DRAFT_617294</name>
</gene>
<reference evidence="2" key="1">
    <citation type="journal article" date="2018" name="Genome Biol. Evol.">
        <title>Genomics and development of Lentinus tigrinus, a white-rot wood-decaying mushroom with dimorphic fruiting bodies.</title>
        <authorList>
            <person name="Wu B."/>
            <person name="Xu Z."/>
            <person name="Knudson A."/>
            <person name="Carlson A."/>
            <person name="Chen N."/>
            <person name="Kovaka S."/>
            <person name="LaButti K."/>
            <person name="Lipzen A."/>
            <person name="Pennachio C."/>
            <person name="Riley R."/>
            <person name="Schakwitz W."/>
            <person name="Umezawa K."/>
            <person name="Ohm R.A."/>
            <person name="Grigoriev I.V."/>
            <person name="Nagy L.G."/>
            <person name="Gibbons J."/>
            <person name="Hibbett D."/>
        </authorList>
    </citation>
    <scope>NUCLEOTIDE SEQUENCE [LARGE SCALE GENOMIC DNA]</scope>
    <source>
        <strain evidence="2">ALCF2SS1-6</strain>
    </source>
</reference>
<keyword evidence="3" id="KW-1185">Reference proteome</keyword>
<dbReference type="InterPro" id="IPR045340">
    <property type="entry name" value="DUF6533"/>
</dbReference>
<evidence type="ECO:0000259" key="1">
    <source>
        <dbReference type="Pfam" id="PF20151"/>
    </source>
</evidence>
<dbReference type="EMBL" id="ML122330">
    <property type="protein sequence ID" value="RPD53090.1"/>
    <property type="molecule type" value="Genomic_DNA"/>
</dbReference>
<dbReference type="Proteomes" id="UP000313359">
    <property type="component" value="Unassembled WGS sequence"/>
</dbReference>
<dbReference type="OrthoDB" id="2745134at2759"/>
<protein>
    <recommendedName>
        <fullName evidence="1">DUF6533 domain-containing protein</fullName>
    </recommendedName>
</protein>
<proteinExistence type="predicted"/>
<evidence type="ECO:0000313" key="3">
    <source>
        <dbReference type="Proteomes" id="UP000313359"/>
    </source>
</evidence>
<feature type="domain" description="DUF6533" evidence="1">
    <location>
        <begin position="16"/>
        <end position="60"/>
    </location>
</feature>
<organism evidence="2 3">
    <name type="scientific">Lentinus tigrinus ALCF2SS1-6</name>
    <dbReference type="NCBI Taxonomy" id="1328759"/>
    <lineage>
        <taxon>Eukaryota</taxon>
        <taxon>Fungi</taxon>
        <taxon>Dikarya</taxon>
        <taxon>Basidiomycota</taxon>
        <taxon>Agaricomycotina</taxon>
        <taxon>Agaricomycetes</taxon>
        <taxon>Polyporales</taxon>
        <taxon>Polyporaceae</taxon>
        <taxon>Lentinus</taxon>
    </lineage>
</organism>
<sequence>MSSAAFVQSLVTEFDCDVAAATFLFVEYFAHLPQEVDLFWRGRFTVAPVLFLSNRYLSLLAQILSFPNPQSDKRCSV</sequence>
<accession>A0A5C2RPL3</accession>
<name>A0A5C2RPL3_9APHY</name>
<dbReference type="AlphaFoldDB" id="A0A5C2RPL3"/>